<feature type="compositionally biased region" description="Basic and acidic residues" evidence="1">
    <location>
        <begin position="140"/>
        <end position="200"/>
    </location>
</feature>
<dbReference type="OrthoDB" id="4207724at2759"/>
<organism evidence="2 3">
    <name type="scientific">Corynespora cassiicola Philippines</name>
    <dbReference type="NCBI Taxonomy" id="1448308"/>
    <lineage>
        <taxon>Eukaryota</taxon>
        <taxon>Fungi</taxon>
        <taxon>Dikarya</taxon>
        <taxon>Ascomycota</taxon>
        <taxon>Pezizomycotina</taxon>
        <taxon>Dothideomycetes</taxon>
        <taxon>Pleosporomycetidae</taxon>
        <taxon>Pleosporales</taxon>
        <taxon>Corynesporascaceae</taxon>
        <taxon>Corynespora</taxon>
    </lineage>
</organism>
<evidence type="ECO:0000256" key="1">
    <source>
        <dbReference type="SAM" id="MobiDB-lite"/>
    </source>
</evidence>
<feature type="region of interest" description="Disordered" evidence="1">
    <location>
        <begin position="27"/>
        <end position="363"/>
    </location>
</feature>
<keyword evidence="3" id="KW-1185">Reference proteome</keyword>
<proteinExistence type="predicted"/>
<gene>
    <name evidence="2" type="ORF">BS50DRAFT_582439</name>
</gene>
<feature type="compositionally biased region" description="Polar residues" evidence="1">
    <location>
        <begin position="27"/>
        <end position="48"/>
    </location>
</feature>
<feature type="compositionally biased region" description="Basic residues" evidence="1">
    <location>
        <begin position="54"/>
        <end position="70"/>
    </location>
</feature>
<reference evidence="2 3" key="1">
    <citation type="journal article" date="2018" name="Front. Microbiol.">
        <title>Genome-Wide Analysis of Corynespora cassiicola Leaf Fall Disease Putative Effectors.</title>
        <authorList>
            <person name="Lopez D."/>
            <person name="Ribeiro S."/>
            <person name="Label P."/>
            <person name="Fumanal B."/>
            <person name="Venisse J.S."/>
            <person name="Kohler A."/>
            <person name="de Oliveira R.R."/>
            <person name="Labutti K."/>
            <person name="Lipzen A."/>
            <person name="Lail K."/>
            <person name="Bauer D."/>
            <person name="Ohm R.A."/>
            <person name="Barry K.W."/>
            <person name="Spatafora J."/>
            <person name="Grigoriev I.V."/>
            <person name="Martin F.M."/>
            <person name="Pujade-Renaud V."/>
        </authorList>
    </citation>
    <scope>NUCLEOTIDE SEQUENCE [LARGE SCALE GENOMIC DNA]</scope>
    <source>
        <strain evidence="2 3">Philippines</strain>
    </source>
</reference>
<sequence>MNPLVSWACFLAIAGVAYLYYTTQGNKNAPQRGRSATASSKDSVQWSDGDSKKKAAPKPAKAKAPRKSVKKAVQEAGSKAEAYISGASSNAGADADDDLSPVASPALGATTKSPSGRDVSDMLEPKAAAPAILKIGASEKPAREPKQQQKRAETPTETKKQRQNKKKAEEAKAQREADEKQRQALLEKQRRTAREARGEPARNGVQPAKAPASNAWTTVGSSGAAPASANNGQLLDTFEQDVASTAKTSATNGTAPTSNSLPASGQWQNLPSEEEQLRLAMEESAWTTVPKGKKQQRKVKTGDDTAEEGSDSGVPQEAAPVKAAPAPVPAKKAENSKPASRFEVLSQPVPNVGHPLDSDWPVL</sequence>
<dbReference type="Proteomes" id="UP000240883">
    <property type="component" value="Unassembled WGS sequence"/>
</dbReference>
<accession>A0A2T2P559</accession>
<feature type="compositionally biased region" description="Low complexity" evidence="1">
    <location>
        <begin position="220"/>
        <end position="232"/>
    </location>
</feature>
<dbReference type="AlphaFoldDB" id="A0A2T2P559"/>
<dbReference type="EMBL" id="KZ678129">
    <property type="protein sequence ID" value="PSN72811.1"/>
    <property type="molecule type" value="Genomic_DNA"/>
</dbReference>
<evidence type="ECO:0000313" key="2">
    <source>
        <dbReference type="EMBL" id="PSN72811.1"/>
    </source>
</evidence>
<name>A0A2T2P559_CORCC</name>
<evidence type="ECO:0000313" key="3">
    <source>
        <dbReference type="Proteomes" id="UP000240883"/>
    </source>
</evidence>
<protein>
    <submittedName>
        <fullName evidence="2">Uncharacterized protein</fullName>
    </submittedName>
</protein>
<feature type="compositionally biased region" description="Polar residues" evidence="1">
    <location>
        <begin position="242"/>
        <end position="271"/>
    </location>
</feature>